<keyword evidence="1" id="KW-0732">Signal</keyword>
<gene>
    <name evidence="3" type="ORF">KC207_01835</name>
</gene>
<dbReference type="PROSITE" id="PS50022">
    <property type="entry name" value="FA58C_3"/>
    <property type="match status" value="1"/>
</dbReference>
<name>A0A941D5P1_9MICO</name>
<protein>
    <recommendedName>
        <fullName evidence="2">F5/8 type C domain-containing protein</fullName>
    </recommendedName>
</protein>
<dbReference type="InterPro" id="IPR006311">
    <property type="entry name" value="TAT_signal"/>
</dbReference>
<evidence type="ECO:0000259" key="2">
    <source>
        <dbReference type="PROSITE" id="PS50022"/>
    </source>
</evidence>
<evidence type="ECO:0000256" key="1">
    <source>
        <dbReference type="SAM" id="SignalP"/>
    </source>
</evidence>
<reference evidence="3" key="1">
    <citation type="submission" date="2021-04" db="EMBL/GenBank/DDBJ databases">
        <title>Phycicoccus avicenniae sp. nov., a novel endophytic actinomycetes isolated from branch of Avicennia mariana.</title>
        <authorList>
            <person name="Tuo L."/>
        </authorList>
    </citation>
    <scope>NUCLEOTIDE SEQUENCE</scope>
    <source>
        <strain evidence="3">BSK3Z-2</strain>
    </source>
</reference>
<proteinExistence type="predicted"/>
<feature type="domain" description="F5/8 type C" evidence="2">
    <location>
        <begin position="46"/>
        <end position="206"/>
    </location>
</feature>
<comment type="caution">
    <text evidence="3">The sequence shown here is derived from an EMBL/GenBank/DDBJ whole genome shotgun (WGS) entry which is preliminary data.</text>
</comment>
<sequence>MAKTALRRSAVGMTAAAVVMGLATAAPTTAAPAPTAVPAAATTGSCTPPETSVAQKATPTASYTASWNSIAAVSDGVSVFTGGQQNQVWGTYSSNRPASQWLQYTWSGAGTFTGAAVSFWHDTTSDTAGNGVAVPRSWRIQAWVDGAWADVALADGSSYGRDKAAPNEVVFAEPVTTERLRAVFDATTNGTTFAAVAVSEWAVTGEAPDRAGAGLETLTSDAFSVGVSRVTGGVYHLANAADDPFCTNYVENPTQRPRFDVNDSRWVGDVVMRVDGTPRVTGLSDDVRTVTSDDEGIAVSYTGNAANQYGIRGFDLTERYALTGADEDVLDWSISIDNTSGAAIEVEDLSLPMLMNSWWNGGDQTSIYEQNVGRHSFIAQDGSYAYWQRPNGVGPYLVMVPKSGTSLEFRNKARTGEGPFGENDPAWEGLVEFSIHSKALQPEREGKIGGYLPATSLTLPAGGTKDYGFTFRWADSYADLHDVLYDAGVVDAVSLPGMTIPTDQTATLAVRAKGGIESVTGEDGKDITVEPAGERNGYELYELTLPQLGPQQVVVTFDGGRRSVLQYAAVEPVETLIERRADFLVDHQQARTDRGYDGAFLQWDMSREKLVTWDDYPGGGWKQWMAGGSDDLGLAPAAYLAEKNLVEPDQDQVSAIDYYIENFLLGYLQSRTENGERTWQVYRWYDGRDDTPNDQGVWRAYNYTHIANTYLAMYELKTRYPDLDTSFTATEYLTMAYRTIDAMFTKIPLPTPIGDAAHDLGLMGESTYPQLLAALRAEGMSAEADTLRGRLSDKADRLFAQEYPFASEASIDTTGFEANYTLATMFDNPELADKVQSASLASRGLQPLWYYYGSDNRHMGESWWNLGYETQLGAWQQQEYLSTYASPDDPDFDDAMRSTYGAYLGGWANINSGQISDSPANIGAASWQYQSQLGAGEGAWSFMPMIDGWWAWSGEADLGFWGAMRTASVNVVDDDVVGLYGYGGDVTLEDGSYTVVPKDGVRQALTLYTEGGFSVALDGARYTEAVVAEDLSEVSLTLENPTGSGAYSPVVSLGSLPAGDYRVLVDGEARESVTSDGDLTVPLDLTGASHEVRVVAGSEPADTVGPVVTVKDSSVGRDGIWSTVSWKLHDVDGQVDRLTLNGVEKDLTDAEWSDLDGVVPGRFGAVEGKNTLVVTDVAGNGTTVEFALDTKAPTATVKDGSEFTVGRDGRFAKVSFKLHDAGKVDRVSVNGTVKNLSDNVWSDLNFVRPGVFGALEGENTLEVFDVAGNVTTVEFVLDVSGPEVTVKEDGKLTSGSGGVYSKVSFKLHDPSKVDRVTVNGTVKDLTDAVWSDLNGVKKGSFGAVKGENTLVVFDTLGNPTTVRFTLK</sequence>
<organism evidence="3 4">
    <name type="scientific">Phycicoccus avicenniae</name>
    <dbReference type="NCBI Taxonomy" id="2828860"/>
    <lineage>
        <taxon>Bacteria</taxon>
        <taxon>Bacillati</taxon>
        <taxon>Actinomycetota</taxon>
        <taxon>Actinomycetes</taxon>
        <taxon>Micrococcales</taxon>
        <taxon>Intrasporangiaceae</taxon>
        <taxon>Phycicoccus</taxon>
    </lineage>
</organism>
<dbReference type="Pfam" id="PF18951">
    <property type="entry name" value="DUF5695"/>
    <property type="match status" value="1"/>
</dbReference>
<dbReference type="Proteomes" id="UP000677016">
    <property type="component" value="Unassembled WGS sequence"/>
</dbReference>
<keyword evidence="4" id="KW-1185">Reference proteome</keyword>
<feature type="signal peptide" evidence="1">
    <location>
        <begin position="1"/>
        <end position="25"/>
    </location>
</feature>
<feature type="chain" id="PRO_5037713155" description="F5/8 type C domain-containing protein" evidence="1">
    <location>
        <begin position="26"/>
        <end position="1367"/>
    </location>
</feature>
<dbReference type="InterPro" id="IPR000421">
    <property type="entry name" value="FA58C"/>
</dbReference>
<dbReference type="PROSITE" id="PS51318">
    <property type="entry name" value="TAT"/>
    <property type="match status" value="1"/>
</dbReference>
<accession>A0A941D5P1</accession>
<dbReference type="InterPro" id="IPR043750">
    <property type="entry name" value="DUF5695"/>
</dbReference>
<evidence type="ECO:0000313" key="4">
    <source>
        <dbReference type="Proteomes" id="UP000677016"/>
    </source>
</evidence>
<evidence type="ECO:0000313" key="3">
    <source>
        <dbReference type="EMBL" id="MBR7742033.1"/>
    </source>
</evidence>
<dbReference type="EMBL" id="JAGSNF010000002">
    <property type="protein sequence ID" value="MBR7742033.1"/>
    <property type="molecule type" value="Genomic_DNA"/>
</dbReference>
<dbReference type="Gene3D" id="2.60.120.260">
    <property type="entry name" value="Galactose-binding domain-like"/>
    <property type="match status" value="1"/>
</dbReference>
<dbReference type="RefSeq" id="WP_211601206.1">
    <property type="nucleotide sequence ID" value="NZ_JAGSNF010000002.1"/>
</dbReference>